<dbReference type="PROSITE" id="PS51471">
    <property type="entry name" value="FE2OG_OXY"/>
    <property type="match status" value="1"/>
</dbReference>
<name>A0A1U8B0M6_NELNU</name>
<comment type="similarity">
    <text evidence="6">Belongs to the iron/ascorbate-dependent oxidoreductase family.</text>
</comment>
<keyword evidence="3 6" id="KW-0560">Oxidoreductase</keyword>
<dbReference type="GO" id="GO:0009826">
    <property type="term" value="P:unidimensional cell growth"/>
    <property type="evidence" value="ECO:0000318"/>
    <property type="project" value="GO_Central"/>
</dbReference>
<keyword evidence="2 6" id="KW-0479">Metal-binding</keyword>
<evidence type="ECO:0000313" key="9">
    <source>
        <dbReference type="Proteomes" id="UP000189703"/>
    </source>
</evidence>
<dbReference type="OMA" id="GNTPRRY"/>
<dbReference type="PRINTS" id="PR00682">
    <property type="entry name" value="IPNSYNTHASE"/>
</dbReference>
<dbReference type="SUPFAM" id="SSF51197">
    <property type="entry name" value="Clavaminate synthase-like"/>
    <property type="match status" value="1"/>
</dbReference>
<comment type="catalytic activity">
    <reaction evidence="5">
        <text>gibberellin A12 + 2 2-oxoglutarate + 3 O2 + H(+) = gibberellin A9 + 2 succinate + 3 CO2 + 2 H2O</text>
        <dbReference type="Rhea" id="RHEA:60772"/>
        <dbReference type="ChEBI" id="CHEBI:15377"/>
        <dbReference type="ChEBI" id="CHEBI:15378"/>
        <dbReference type="ChEBI" id="CHEBI:15379"/>
        <dbReference type="ChEBI" id="CHEBI:16526"/>
        <dbReference type="ChEBI" id="CHEBI:16810"/>
        <dbReference type="ChEBI" id="CHEBI:30031"/>
        <dbReference type="ChEBI" id="CHEBI:58627"/>
        <dbReference type="ChEBI" id="CHEBI:73255"/>
    </reaction>
    <physiologicalReaction direction="left-to-right" evidence="5">
        <dbReference type="Rhea" id="RHEA:60773"/>
    </physiologicalReaction>
</comment>
<organism evidence="9 10">
    <name type="scientific">Nelumbo nucifera</name>
    <name type="common">Sacred lotus</name>
    <dbReference type="NCBI Taxonomy" id="4432"/>
    <lineage>
        <taxon>Eukaryota</taxon>
        <taxon>Viridiplantae</taxon>
        <taxon>Streptophyta</taxon>
        <taxon>Embryophyta</taxon>
        <taxon>Tracheophyta</taxon>
        <taxon>Spermatophyta</taxon>
        <taxon>Magnoliopsida</taxon>
        <taxon>Proteales</taxon>
        <taxon>Nelumbonaceae</taxon>
        <taxon>Nelumbo</taxon>
    </lineage>
</organism>
<dbReference type="InterPro" id="IPR005123">
    <property type="entry name" value="Oxoglu/Fe-dep_dioxygenase_dom"/>
</dbReference>
<accession>A0A1U8B0M6</accession>
<dbReference type="InParanoid" id="A0A1U8B0M6"/>
<sequence length="380" mass="43180">MTVDCIANVTSDGPPPRKDENKEQQPSLVFDASVLRYQSNIPKQFVWPDHEKPSADAPELQVPLINLSGFLSGDPVAAWEASRLVGEACRKHGFFLVVNHGVKARLIADAHRYMDLFFDMPLHEKQRAQRKPGESCGYASSFTGRFSFKLPWKETLSFSYSAHQQPHKTVEEYFLNVLGEGFREFGRVYQEYCEAMSTLSLGIMELLGMSLGVGPTHFRDFFEENDSIMRLNYYPQCQKPELTLGTGPHCDPTSLTILHQDHVGGLQVFVDNKWHSISPNPEAFVVNVGDTFMALSNGQYKSCLHRAVVNSKTPRKSLAFFLCPRADMVVSPPRGLVDSEHPRMYPDFTWLTLLEFTQKHYRADMMTLDAFSNWLQQESK</sequence>
<dbReference type="Pfam" id="PF14226">
    <property type="entry name" value="DIOX_N"/>
    <property type="match status" value="1"/>
</dbReference>
<comment type="cofactor">
    <cofactor evidence="1">
        <name>L-ascorbate</name>
        <dbReference type="ChEBI" id="CHEBI:38290"/>
    </cofactor>
</comment>
<keyword evidence="4 6" id="KW-0408">Iron</keyword>
<evidence type="ECO:0000256" key="6">
    <source>
        <dbReference type="RuleBase" id="RU003682"/>
    </source>
</evidence>
<dbReference type="FunCoup" id="A0A1U8B0M6">
    <property type="interactions" value="16"/>
</dbReference>
<dbReference type="InterPro" id="IPR026992">
    <property type="entry name" value="DIOX_N"/>
</dbReference>
<dbReference type="eggNOG" id="KOG0143">
    <property type="taxonomic scope" value="Eukaryota"/>
</dbReference>
<dbReference type="InterPro" id="IPR027443">
    <property type="entry name" value="IPNS-like_sf"/>
</dbReference>
<dbReference type="Proteomes" id="UP000189703">
    <property type="component" value="Unplaced"/>
</dbReference>
<keyword evidence="9" id="KW-1185">Reference proteome</keyword>
<protein>
    <submittedName>
        <fullName evidence="10">Gibberellin 20 oxidase 1</fullName>
    </submittedName>
</protein>
<dbReference type="GO" id="GO:0009908">
    <property type="term" value="P:flower development"/>
    <property type="evidence" value="ECO:0000318"/>
    <property type="project" value="GO_Central"/>
</dbReference>
<proteinExistence type="inferred from homology"/>
<dbReference type="Pfam" id="PF03171">
    <property type="entry name" value="2OG-FeII_Oxy"/>
    <property type="match status" value="1"/>
</dbReference>
<evidence type="ECO:0000256" key="1">
    <source>
        <dbReference type="ARBA" id="ARBA00001961"/>
    </source>
</evidence>
<dbReference type="AlphaFoldDB" id="A0A1U8B0M6"/>
<dbReference type="OrthoDB" id="288590at2759"/>
<dbReference type="STRING" id="4432.A0A1U8B0M6"/>
<evidence type="ECO:0000313" key="10">
    <source>
        <dbReference type="RefSeq" id="XP_010272616.1"/>
    </source>
</evidence>
<gene>
    <name evidence="10" type="primary">LOC104608354</name>
</gene>
<dbReference type="InterPro" id="IPR044861">
    <property type="entry name" value="IPNS-like_FE2OG_OXY"/>
</dbReference>
<evidence type="ECO:0000256" key="4">
    <source>
        <dbReference type="ARBA" id="ARBA00023004"/>
    </source>
</evidence>
<dbReference type="GO" id="GO:0009686">
    <property type="term" value="P:gibberellin biosynthetic process"/>
    <property type="evidence" value="ECO:0000318"/>
    <property type="project" value="GO_Central"/>
</dbReference>
<evidence type="ECO:0000256" key="2">
    <source>
        <dbReference type="ARBA" id="ARBA00022723"/>
    </source>
</evidence>
<evidence type="ECO:0000256" key="5">
    <source>
        <dbReference type="ARBA" id="ARBA00050508"/>
    </source>
</evidence>
<feature type="region of interest" description="Disordered" evidence="7">
    <location>
        <begin position="1"/>
        <end position="25"/>
    </location>
</feature>
<dbReference type="PANTHER" id="PTHR47990">
    <property type="entry name" value="2-OXOGLUTARATE (2OG) AND FE(II)-DEPENDENT OXYGENASE SUPERFAMILY PROTEIN-RELATED"/>
    <property type="match status" value="1"/>
</dbReference>
<evidence type="ECO:0000256" key="3">
    <source>
        <dbReference type="ARBA" id="ARBA00023002"/>
    </source>
</evidence>
<dbReference type="GO" id="GO:0045544">
    <property type="term" value="F:gibberellin 20-oxidase activity"/>
    <property type="evidence" value="ECO:0000318"/>
    <property type="project" value="GO_Central"/>
</dbReference>
<dbReference type="GO" id="GO:0009416">
    <property type="term" value="P:response to light stimulus"/>
    <property type="evidence" value="ECO:0000318"/>
    <property type="project" value="GO_Central"/>
</dbReference>
<feature type="domain" description="Fe2OG dioxygenase" evidence="8">
    <location>
        <begin position="224"/>
        <end position="324"/>
    </location>
</feature>
<dbReference type="GeneID" id="104608354"/>
<dbReference type="InterPro" id="IPR050231">
    <property type="entry name" value="Iron_ascorbate_oxido_reductase"/>
</dbReference>
<dbReference type="RefSeq" id="XP_010272616.1">
    <property type="nucleotide sequence ID" value="XM_010274314.2"/>
</dbReference>
<dbReference type="GO" id="GO:0046872">
    <property type="term" value="F:metal ion binding"/>
    <property type="evidence" value="ECO:0007669"/>
    <property type="project" value="UniProtKB-KW"/>
</dbReference>
<dbReference type="Gene3D" id="2.60.120.330">
    <property type="entry name" value="B-lactam Antibiotic, Isopenicillin N Synthase, Chain"/>
    <property type="match status" value="1"/>
</dbReference>
<reference evidence="10" key="1">
    <citation type="submission" date="2025-08" db="UniProtKB">
        <authorList>
            <consortium name="RefSeq"/>
        </authorList>
    </citation>
    <scope>IDENTIFICATION</scope>
</reference>
<dbReference type="KEGG" id="nnu:104608354"/>
<dbReference type="FunFam" id="2.60.120.330:FF:000003">
    <property type="entry name" value="Gibberellin 20 oxidase 2"/>
    <property type="match status" value="1"/>
</dbReference>
<evidence type="ECO:0000256" key="7">
    <source>
        <dbReference type="SAM" id="MobiDB-lite"/>
    </source>
</evidence>
<evidence type="ECO:0000259" key="8">
    <source>
        <dbReference type="PROSITE" id="PS51471"/>
    </source>
</evidence>